<gene>
    <name evidence="2" type="ORF">BP5553_01430</name>
</gene>
<dbReference type="AlphaFoldDB" id="A0A370U100"/>
<feature type="region of interest" description="Disordered" evidence="1">
    <location>
        <begin position="1"/>
        <end position="32"/>
    </location>
</feature>
<dbReference type="EMBL" id="NPIC01000001">
    <property type="protein sequence ID" value="RDL41451.1"/>
    <property type="molecule type" value="Genomic_DNA"/>
</dbReference>
<feature type="compositionally biased region" description="Low complexity" evidence="1">
    <location>
        <begin position="63"/>
        <end position="84"/>
    </location>
</feature>
<dbReference type="OrthoDB" id="206201at2759"/>
<feature type="compositionally biased region" description="Polar residues" evidence="1">
    <location>
        <begin position="208"/>
        <end position="235"/>
    </location>
</feature>
<feature type="compositionally biased region" description="Basic residues" evidence="1">
    <location>
        <begin position="1"/>
        <end position="12"/>
    </location>
</feature>
<feature type="region of interest" description="Disordered" evidence="1">
    <location>
        <begin position="471"/>
        <end position="509"/>
    </location>
</feature>
<name>A0A370U100_9HELO</name>
<comment type="caution">
    <text evidence="2">The sequence shown here is derived from an EMBL/GenBank/DDBJ whole genome shotgun (WGS) entry which is preliminary data.</text>
</comment>
<evidence type="ECO:0000313" key="2">
    <source>
        <dbReference type="EMBL" id="RDL41451.1"/>
    </source>
</evidence>
<dbReference type="STRING" id="2656787.A0A370U100"/>
<feature type="compositionally biased region" description="Low complexity" evidence="1">
    <location>
        <begin position="408"/>
        <end position="427"/>
    </location>
</feature>
<feature type="compositionally biased region" description="Low complexity" evidence="1">
    <location>
        <begin position="945"/>
        <end position="954"/>
    </location>
</feature>
<dbReference type="Proteomes" id="UP000254866">
    <property type="component" value="Unassembled WGS sequence"/>
</dbReference>
<sequence>MLRRKRSKRLSRSKSTASIQSKSDTMDPDMARRHAYAAATLAFARAQERSSADMGYSHGNPRSRQNTSSQSEQTSFSQSTTTCSNKGEPTLHRQTSVRFAGPNAVPRKRSVTRRTSSSLQSKASSSALRPVAITTDASVPGAYRPPDRSSSIGKANTGSFVTTLSAYDEYYRHEDEIPSTPSSYRRIRKSKSTFGLFKPPSIFYSTGSPNGYSSAYNRRRSSLSGSRTPQSQQYQAPLRAPKSMSFLRGGRTSTLRQSNDEAVQMARDRFFQEATQERLREQPSFLFRSRAQRQEKPFRKSLRSSSMNSSALPVASANQQVTSKEPSLRDKARQASKSIRSKIKRVFGFSKDKPVTVPNQQVDARDTHVQDYFPGPNSVQGAYSDIPYPDDAQRSRAASRTSLRGPTSSENLRSRPSSLRSGRSARSLRSEHSGDASRVTSWTSTAANTITSQGARILSAKEQQRLSIIREHGTHIPSSNFKRLPSTNQISVNPMTRHTGRSSRDAPPPVLRLVNSARVYSALMKRLDENSPNQILPESCRGSLENISTPRNVQGPSSSVDSGRGNQTGTTIRQVQEEGTTSHTTNVEGSIRRGHQWPHPSSIPAAQTGAVPGYTGARPHQWRTSDLAHGAHVRNDDDVFAQGFAPDAQHRGQSSSNTSTLIISRQSNTKPSCYAIPGGSVHTPQEIALRNEPVIQERRLRRESRSAFFGGSQVTISRNTSPFRRAMAESEHNPAAVYGGAPGYSPGGNSLFQEPEQITDEAENIDNENSPCAYSASLYSRTTGGQTLGPANSNISLLVDEQHTPDPLPHNMSTGDVVIIDRATYRPSMPNSYGNHVTVSAGSHEWKRWMSSEVAKLERSKENKPSNSYVNYALPTMPKSLHTKHTLESAQTDGADDRIVVQQAIVVEQPLGVISHQNPNISNLSFPRPILKNRSQVSLVENAEPTSGSISSTPIPVPPPPPPPIPIRSPLRSPKSKTPCRSANGYNPTSSISSMDGTRSLHNRHGPRGTLRSVRSFETPVNVLKNYSRRFPPVPSLGESLNSAVEKQFSSLSTRSRTPARSTSRENGKSNMTLTGGTDDIYGTDGAGLMGPDVGEQSERAAQVMGSKRMVELFLSSRRKRITGGSGDSGVFL</sequence>
<dbReference type="RefSeq" id="XP_031874107.1">
    <property type="nucleotide sequence ID" value="XM_032010053.1"/>
</dbReference>
<organism evidence="2 3">
    <name type="scientific">Venustampulla echinocandica</name>
    <dbReference type="NCBI Taxonomy" id="2656787"/>
    <lineage>
        <taxon>Eukaryota</taxon>
        <taxon>Fungi</taxon>
        <taxon>Dikarya</taxon>
        <taxon>Ascomycota</taxon>
        <taxon>Pezizomycotina</taxon>
        <taxon>Leotiomycetes</taxon>
        <taxon>Helotiales</taxon>
        <taxon>Pleuroascaceae</taxon>
        <taxon>Venustampulla</taxon>
    </lineage>
</organism>
<feature type="region of interest" description="Disordered" evidence="1">
    <location>
        <begin position="46"/>
        <end position="132"/>
    </location>
</feature>
<proteinExistence type="predicted"/>
<feature type="compositionally biased region" description="Polar residues" evidence="1">
    <location>
        <begin position="316"/>
        <end position="325"/>
    </location>
</feature>
<feature type="compositionally biased region" description="Low complexity" evidence="1">
    <location>
        <begin position="1050"/>
        <end position="1062"/>
    </location>
</feature>
<feature type="region of interest" description="Disordered" evidence="1">
    <location>
        <begin position="282"/>
        <end position="339"/>
    </location>
</feature>
<feature type="compositionally biased region" description="Low complexity" evidence="1">
    <location>
        <begin position="1075"/>
        <end position="1084"/>
    </location>
</feature>
<feature type="compositionally biased region" description="Pro residues" evidence="1">
    <location>
        <begin position="955"/>
        <end position="967"/>
    </location>
</feature>
<feature type="region of interest" description="Disordered" evidence="1">
    <location>
        <begin position="941"/>
        <end position="1012"/>
    </location>
</feature>
<feature type="compositionally biased region" description="Polar residues" evidence="1">
    <location>
        <begin position="545"/>
        <end position="588"/>
    </location>
</feature>
<feature type="compositionally biased region" description="Polar residues" evidence="1">
    <location>
        <begin position="476"/>
        <end position="496"/>
    </location>
</feature>
<evidence type="ECO:0000313" key="3">
    <source>
        <dbReference type="Proteomes" id="UP000254866"/>
    </source>
</evidence>
<evidence type="ECO:0000256" key="1">
    <source>
        <dbReference type="SAM" id="MobiDB-lite"/>
    </source>
</evidence>
<reference evidence="2 3" key="1">
    <citation type="journal article" date="2018" name="IMA Fungus">
        <title>IMA Genome-F 9: Draft genome sequence of Annulohypoxylon stygium, Aspergillus mulundensis, Berkeleyomyces basicola (syn. Thielaviopsis basicola), Ceratocystis smalleyi, two Cercospora beticola strains, Coleophoma cylindrospora, Fusarium fracticaudum, Phialophora cf. hyalina, and Morchella septimelata.</title>
        <authorList>
            <person name="Wingfield B.D."/>
            <person name="Bills G.F."/>
            <person name="Dong Y."/>
            <person name="Huang W."/>
            <person name="Nel W.J."/>
            <person name="Swalarsk-Parry B.S."/>
            <person name="Vaghefi N."/>
            <person name="Wilken P.M."/>
            <person name="An Z."/>
            <person name="de Beer Z.W."/>
            <person name="De Vos L."/>
            <person name="Chen L."/>
            <person name="Duong T.A."/>
            <person name="Gao Y."/>
            <person name="Hammerbacher A."/>
            <person name="Kikkert J.R."/>
            <person name="Li Y."/>
            <person name="Li H."/>
            <person name="Li K."/>
            <person name="Li Q."/>
            <person name="Liu X."/>
            <person name="Ma X."/>
            <person name="Naidoo K."/>
            <person name="Pethybridge S.J."/>
            <person name="Sun J."/>
            <person name="Steenkamp E.T."/>
            <person name="van der Nest M.A."/>
            <person name="van Wyk S."/>
            <person name="Wingfield M.J."/>
            <person name="Xiong C."/>
            <person name="Yue Q."/>
            <person name="Zhang X."/>
        </authorList>
    </citation>
    <scope>NUCLEOTIDE SEQUENCE [LARGE SCALE GENOMIC DNA]</scope>
    <source>
        <strain evidence="2 3">BP 5553</strain>
    </source>
</reference>
<feature type="region of interest" description="Disordered" evidence="1">
    <location>
        <begin position="137"/>
        <end position="156"/>
    </location>
</feature>
<feature type="region of interest" description="Disordered" evidence="1">
    <location>
        <begin position="532"/>
        <end position="621"/>
    </location>
</feature>
<feature type="region of interest" description="Disordered" evidence="1">
    <location>
        <begin position="369"/>
        <end position="441"/>
    </location>
</feature>
<accession>A0A370U100</accession>
<feature type="compositionally biased region" description="Polar residues" evidence="1">
    <location>
        <begin position="979"/>
        <end position="997"/>
    </location>
</feature>
<feature type="compositionally biased region" description="Low complexity" evidence="1">
    <location>
        <begin position="113"/>
        <end position="128"/>
    </location>
</feature>
<keyword evidence="3" id="KW-1185">Reference proteome</keyword>
<dbReference type="GeneID" id="43594279"/>
<feature type="region of interest" description="Disordered" evidence="1">
    <location>
        <begin position="1048"/>
        <end position="1094"/>
    </location>
</feature>
<feature type="compositionally biased region" description="Polar residues" evidence="1">
    <location>
        <begin position="396"/>
        <end position="407"/>
    </location>
</feature>
<feature type="region of interest" description="Disordered" evidence="1">
    <location>
        <begin position="208"/>
        <end position="241"/>
    </location>
</feature>
<protein>
    <submittedName>
        <fullName evidence="2">Uncharacterized protein</fullName>
    </submittedName>
</protein>